<evidence type="ECO:0000313" key="3">
    <source>
        <dbReference type="Proteomes" id="UP001140502"/>
    </source>
</evidence>
<reference evidence="2" key="1">
    <citation type="submission" date="2022-10" db="EMBL/GenBank/DDBJ databases">
        <title>Tapping the CABI collections for fungal endophytes: first genome assemblies for Collariella, Neodidymelliopsis, Ascochyta clinopodiicola, Didymella pomorum, Didymosphaeria variabile, Neocosmospora piperis and Neocucurbitaria cava.</title>
        <authorList>
            <person name="Hill R."/>
        </authorList>
    </citation>
    <scope>NUCLEOTIDE SEQUENCE</scope>
    <source>
        <strain evidence="2">IMI 366586</strain>
    </source>
</reference>
<dbReference type="AlphaFoldDB" id="A0A9W8WL74"/>
<accession>A0A9W8WL74</accession>
<protein>
    <submittedName>
        <fullName evidence="2">Uncharacterized protein</fullName>
    </submittedName>
</protein>
<keyword evidence="3" id="KW-1185">Reference proteome</keyword>
<dbReference type="EMBL" id="JAPEUR010000015">
    <property type="protein sequence ID" value="KAJ4328075.1"/>
    <property type="molecule type" value="Genomic_DNA"/>
</dbReference>
<organism evidence="2 3">
    <name type="scientific">Fusarium piperis</name>
    <dbReference type="NCBI Taxonomy" id="1435070"/>
    <lineage>
        <taxon>Eukaryota</taxon>
        <taxon>Fungi</taxon>
        <taxon>Dikarya</taxon>
        <taxon>Ascomycota</taxon>
        <taxon>Pezizomycotina</taxon>
        <taxon>Sordariomycetes</taxon>
        <taxon>Hypocreomycetidae</taxon>
        <taxon>Hypocreales</taxon>
        <taxon>Nectriaceae</taxon>
        <taxon>Fusarium</taxon>
        <taxon>Fusarium solani species complex</taxon>
    </lineage>
</organism>
<feature type="region of interest" description="Disordered" evidence="1">
    <location>
        <begin position="39"/>
        <end position="71"/>
    </location>
</feature>
<comment type="caution">
    <text evidence="2">The sequence shown here is derived from an EMBL/GenBank/DDBJ whole genome shotgun (WGS) entry which is preliminary data.</text>
</comment>
<dbReference type="Proteomes" id="UP001140502">
    <property type="component" value="Unassembled WGS sequence"/>
</dbReference>
<gene>
    <name evidence="2" type="ORF">N0V84_001443</name>
</gene>
<sequence length="122" mass="13555">MLVACWFEFFDSLEDERAQRLGLGRTEEEVAETPCDISKVPAERKTRVGIPTSGGEDDDTPRHGSPGPAFVAHGSVFIEESDGEDDLPTLRHLIQRSALQRINRLGYSRPDTIDLTLGDDEE</sequence>
<evidence type="ECO:0000313" key="2">
    <source>
        <dbReference type="EMBL" id="KAJ4328075.1"/>
    </source>
</evidence>
<name>A0A9W8WL74_9HYPO</name>
<evidence type="ECO:0000256" key="1">
    <source>
        <dbReference type="SAM" id="MobiDB-lite"/>
    </source>
</evidence>
<proteinExistence type="predicted"/>